<proteinExistence type="predicted"/>
<dbReference type="EMBL" id="UINC01071309">
    <property type="protein sequence ID" value="SVC06109.1"/>
    <property type="molecule type" value="Genomic_DNA"/>
</dbReference>
<protein>
    <submittedName>
        <fullName evidence="1">Uncharacterized protein</fullName>
    </submittedName>
</protein>
<evidence type="ECO:0000313" key="1">
    <source>
        <dbReference type="EMBL" id="SVC06109.1"/>
    </source>
</evidence>
<organism evidence="1">
    <name type="scientific">marine metagenome</name>
    <dbReference type="NCBI Taxonomy" id="408172"/>
    <lineage>
        <taxon>unclassified sequences</taxon>
        <taxon>metagenomes</taxon>
        <taxon>ecological metagenomes</taxon>
    </lineage>
</organism>
<accession>A0A382J3B7</accession>
<reference evidence="1" key="1">
    <citation type="submission" date="2018-05" db="EMBL/GenBank/DDBJ databases">
        <authorList>
            <person name="Lanie J.A."/>
            <person name="Ng W.-L."/>
            <person name="Kazmierczak K.M."/>
            <person name="Andrzejewski T.M."/>
            <person name="Davidsen T.M."/>
            <person name="Wayne K.J."/>
            <person name="Tettelin H."/>
            <person name="Glass J.I."/>
            <person name="Rusch D."/>
            <person name="Podicherti R."/>
            <person name="Tsui H.-C.T."/>
            <person name="Winkler M.E."/>
        </authorList>
    </citation>
    <scope>NUCLEOTIDE SEQUENCE</scope>
</reference>
<gene>
    <name evidence="1" type="ORF">METZ01_LOCUS258963</name>
</gene>
<sequence length="103" mass="12050">MGQIIMPVIESKFAFLQMKMKPFCPHFTQFCQTGFRIRDLDTVRTESGFRINLTIYDTAGRLVRHLDLGPHKAGTYLQRDRAIYWVDRLNPESMWLAALTSIR</sequence>
<name>A0A382J3B7_9ZZZZ</name>
<dbReference type="AlphaFoldDB" id="A0A382J3B7"/>